<evidence type="ECO:0000313" key="2">
    <source>
        <dbReference type="EMBL" id="SFB73782.1"/>
    </source>
</evidence>
<proteinExistence type="predicted"/>
<gene>
    <name evidence="2" type="ORF">SAMN05444422_101605</name>
</gene>
<reference evidence="3" key="1">
    <citation type="submission" date="2016-10" db="EMBL/GenBank/DDBJ databases">
        <authorList>
            <person name="Varghese N."/>
            <person name="Submissions S."/>
        </authorList>
    </citation>
    <scope>NUCLEOTIDE SEQUENCE [LARGE SCALE GENOMIC DNA]</scope>
    <source>
        <strain evidence="3">DSM 13078</strain>
    </source>
</reference>
<organism evidence="2 3">
    <name type="scientific">Natronobacterium haloterrestre</name>
    <name type="common">Halobiforma haloterrestris</name>
    <dbReference type="NCBI Taxonomy" id="148448"/>
    <lineage>
        <taxon>Archaea</taxon>
        <taxon>Methanobacteriati</taxon>
        <taxon>Methanobacteriota</taxon>
        <taxon>Stenosarchaea group</taxon>
        <taxon>Halobacteria</taxon>
        <taxon>Halobacteriales</taxon>
        <taxon>Natrialbaceae</taxon>
        <taxon>Natronobacterium</taxon>
    </lineage>
</organism>
<dbReference type="AlphaFoldDB" id="A0A1I1DHC5"/>
<feature type="region of interest" description="Disordered" evidence="1">
    <location>
        <begin position="57"/>
        <end position="77"/>
    </location>
</feature>
<dbReference type="Proteomes" id="UP000199161">
    <property type="component" value="Unassembled WGS sequence"/>
</dbReference>
<evidence type="ECO:0000256" key="1">
    <source>
        <dbReference type="SAM" id="MobiDB-lite"/>
    </source>
</evidence>
<feature type="compositionally biased region" description="Pro residues" evidence="1">
    <location>
        <begin position="67"/>
        <end position="77"/>
    </location>
</feature>
<protein>
    <submittedName>
        <fullName evidence="2">Uncharacterized protein</fullName>
    </submittedName>
</protein>
<dbReference type="EMBL" id="FOKW01000001">
    <property type="protein sequence ID" value="SFB73782.1"/>
    <property type="molecule type" value="Genomic_DNA"/>
</dbReference>
<name>A0A1I1DHC5_NATHA</name>
<keyword evidence="3" id="KW-1185">Reference proteome</keyword>
<evidence type="ECO:0000313" key="3">
    <source>
        <dbReference type="Proteomes" id="UP000199161"/>
    </source>
</evidence>
<accession>A0A1I1DHC5</accession>
<sequence>MGVTTDIGSTSFRERVLTQTDACPETGAGDEEEDCYDGFGERGEEVIDVRGFEPRFSTADGFRTRNVPPPRSRFPLT</sequence>